<proteinExistence type="predicted"/>
<dbReference type="AlphaFoldDB" id="A0A931J6A2"/>
<evidence type="ECO:0000313" key="2">
    <source>
        <dbReference type="EMBL" id="MBH9577087.1"/>
    </source>
</evidence>
<dbReference type="InterPro" id="IPR018720">
    <property type="entry name" value="DUF2249"/>
</dbReference>
<dbReference type="Proteomes" id="UP000613266">
    <property type="component" value="Unassembled WGS sequence"/>
</dbReference>
<protein>
    <submittedName>
        <fullName evidence="2">DUF2249 domain-containing protein</fullName>
    </submittedName>
</protein>
<sequence>MPVTLLDLREAPLAERHRPVFSAFDGLRVGATLELLDRRELGSLQELIEATRPSCYHWQERPAAAGESCVRITKTPMRGGGAGCADCPCQCGGALLDRAAC</sequence>
<reference evidence="2" key="1">
    <citation type="submission" date="2020-12" db="EMBL/GenBank/DDBJ databases">
        <title>The genome sequence of Inhella sp. 1Y17.</title>
        <authorList>
            <person name="Liu Y."/>
        </authorList>
    </citation>
    <scope>NUCLEOTIDE SEQUENCE</scope>
    <source>
        <strain evidence="2">1Y17</strain>
    </source>
</reference>
<dbReference type="RefSeq" id="WP_198110861.1">
    <property type="nucleotide sequence ID" value="NZ_JAEDAK010000005.1"/>
</dbReference>
<evidence type="ECO:0000313" key="3">
    <source>
        <dbReference type="Proteomes" id="UP000613266"/>
    </source>
</evidence>
<comment type="caution">
    <text evidence="2">The sequence shown here is derived from an EMBL/GenBank/DDBJ whole genome shotgun (WGS) entry which is preliminary data.</text>
</comment>
<feature type="domain" description="DUF2249" evidence="1">
    <location>
        <begin position="6"/>
        <end position="74"/>
    </location>
</feature>
<dbReference type="Pfam" id="PF10006">
    <property type="entry name" value="DUF2249"/>
    <property type="match status" value="1"/>
</dbReference>
<name>A0A931J6A2_9BURK</name>
<accession>A0A931J6A2</accession>
<gene>
    <name evidence="2" type="ORF">I7X39_09225</name>
</gene>
<evidence type="ECO:0000259" key="1">
    <source>
        <dbReference type="Pfam" id="PF10006"/>
    </source>
</evidence>
<dbReference type="EMBL" id="JAEDAK010000005">
    <property type="protein sequence ID" value="MBH9577087.1"/>
    <property type="molecule type" value="Genomic_DNA"/>
</dbReference>
<keyword evidence="3" id="KW-1185">Reference proteome</keyword>
<organism evidence="2 3">
    <name type="scientific">Inhella proteolytica</name>
    <dbReference type="NCBI Taxonomy" id="2795029"/>
    <lineage>
        <taxon>Bacteria</taxon>
        <taxon>Pseudomonadati</taxon>
        <taxon>Pseudomonadota</taxon>
        <taxon>Betaproteobacteria</taxon>
        <taxon>Burkholderiales</taxon>
        <taxon>Sphaerotilaceae</taxon>
        <taxon>Inhella</taxon>
    </lineage>
</organism>